<protein>
    <submittedName>
        <fullName evidence="1">Uncharacterized protein</fullName>
    </submittedName>
</protein>
<gene>
    <name evidence="1" type="ORF">H4219_003641</name>
</gene>
<evidence type="ECO:0000313" key="1">
    <source>
        <dbReference type="EMBL" id="KAJ1916682.1"/>
    </source>
</evidence>
<keyword evidence="2" id="KW-1185">Reference proteome</keyword>
<name>A0A9W8A0P3_9FUNG</name>
<evidence type="ECO:0000313" key="2">
    <source>
        <dbReference type="Proteomes" id="UP001150538"/>
    </source>
</evidence>
<reference evidence="1" key="1">
    <citation type="submission" date="2022-07" db="EMBL/GenBank/DDBJ databases">
        <title>Phylogenomic reconstructions and comparative analyses of Kickxellomycotina fungi.</title>
        <authorList>
            <person name="Reynolds N.K."/>
            <person name="Stajich J.E."/>
            <person name="Barry K."/>
            <person name="Grigoriev I.V."/>
            <person name="Crous P."/>
            <person name="Smith M.E."/>
        </authorList>
    </citation>
    <scope>NUCLEOTIDE SEQUENCE</scope>
    <source>
        <strain evidence="1">NBRC 100468</strain>
    </source>
</reference>
<comment type="caution">
    <text evidence="1">The sequence shown here is derived from an EMBL/GenBank/DDBJ whole genome shotgun (WGS) entry which is preliminary data.</text>
</comment>
<organism evidence="1 2">
    <name type="scientific">Mycoemilia scoparia</name>
    <dbReference type="NCBI Taxonomy" id="417184"/>
    <lineage>
        <taxon>Eukaryota</taxon>
        <taxon>Fungi</taxon>
        <taxon>Fungi incertae sedis</taxon>
        <taxon>Zoopagomycota</taxon>
        <taxon>Kickxellomycotina</taxon>
        <taxon>Kickxellomycetes</taxon>
        <taxon>Kickxellales</taxon>
        <taxon>Kickxellaceae</taxon>
        <taxon>Mycoemilia</taxon>
    </lineage>
</organism>
<sequence>MALVSDTLSNDEKVAFQLQMIYDEAALLRVVELVCHTSTTDLTKVLTDKLKSISSVVSPNWEANPNFPFWALGIKKAAQSLIDQAKDYNDAYDSMKNDENASSTDHDKVLCIWKLYFATFLVQHLYIRLRSLEIPVDGAIVLESPVVGVTVNDCHNIFWQINGIAKSILDALDVESIVAYFNSLQNKTSTVKCPVLDVQKLRECIASEPVDITDLVNAITFEVVEEEVNLVEFIPYIVDKLLKKEHVKEK</sequence>
<dbReference type="Proteomes" id="UP001150538">
    <property type="component" value="Unassembled WGS sequence"/>
</dbReference>
<dbReference type="AlphaFoldDB" id="A0A9W8A0P3"/>
<dbReference type="EMBL" id="JANBPU010000095">
    <property type="protein sequence ID" value="KAJ1916682.1"/>
    <property type="molecule type" value="Genomic_DNA"/>
</dbReference>
<accession>A0A9W8A0P3</accession>
<proteinExistence type="predicted"/>